<gene>
    <name evidence="1" type="ORF">EPICR_20144</name>
</gene>
<proteinExistence type="predicted"/>
<dbReference type="AlphaFoldDB" id="A0A484HEH0"/>
<protein>
    <submittedName>
        <fullName evidence="1">Uncharacterized protein</fullName>
    </submittedName>
</protein>
<sequence>MLRGFRAVRFVTVLKAAGLKILRAAAVLKARKNKDRPGDGAASGLFPFVLSGWSLKDPGSGLLMLSRPSGARKDPVRIHFMIYFSWQSLRNILRWQNRATRLRI</sequence>
<reference evidence="1" key="1">
    <citation type="submission" date="2019-01" db="EMBL/GenBank/DDBJ databases">
        <authorList>
            <consortium name="Genoscope - CEA"/>
            <person name="William W."/>
        </authorList>
    </citation>
    <scope>NUCLEOTIDE SEQUENCE</scope>
    <source>
        <strain evidence="1">CR-1</strain>
    </source>
</reference>
<name>A0A484HEH0_9BACT</name>
<evidence type="ECO:0000313" key="1">
    <source>
        <dbReference type="EMBL" id="VEN73677.1"/>
    </source>
</evidence>
<organism evidence="1">
    <name type="scientific">uncultured Desulfobacteraceae bacterium</name>
    <dbReference type="NCBI Taxonomy" id="218296"/>
    <lineage>
        <taxon>Bacteria</taxon>
        <taxon>Pseudomonadati</taxon>
        <taxon>Thermodesulfobacteriota</taxon>
        <taxon>Desulfobacteria</taxon>
        <taxon>Desulfobacterales</taxon>
        <taxon>Desulfobacteraceae</taxon>
        <taxon>environmental samples</taxon>
    </lineage>
</organism>
<accession>A0A484HEH0</accession>
<dbReference type="EMBL" id="CAACVI010000012">
    <property type="protein sequence ID" value="VEN73677.1"/>
    <property type="molecule type" value="Genomic_DNA"/>
</dbReference>